<dbReference type="CDD" id="cd02603">
    <property type="entry name" value="HAD_sEH-N_like"/>
    <property type="match status" value="1"/>
</dbReference>
<dbReference type="PANTHER" id="PTHR47829">
    <property type="entry name" value="HYDROLASE, PUTATIVE (AFU_ORTHOLOGUE AFUA_1G12880)-RELATED"/>
    <property type="match status" value="1"/>
</dbReference>
<dbReference type="InterPro" id="IPR006439">
    <property type="entry name" value="HAD-SF_hydro_IA"/>
</dbReference>
<name>A0A841BIY4_9ACTN</name>
<comment type="caution">
    <text evidence="1">The sequence shown here is derived from an EMBL/GenBank/DDBJ whole genome shotgun (WGS) entry which is preliminary data.</text>
</comment>
<dbReference type="SUPFAM" id="SSF56784">
    <property type="entry name" value="HAD-like"/>
    <property type="match status" value="1"/>
</dbReference>
<sequence>MTAAGKRALLIDYGGVLTTDVFVSFAAFSAGHGLPPDHVATVFRTEPRGRELLVGLERGTIATGDFERDFADLLGVAPERLIARLFAGVRADTAMRDAVRRAREQGIRTVLVSNSWGAEGYTELDELFDATVISGAVGVRKPSRAIYELGLAAAGVPAERCVFVDDLAANLVPARDLGMAVIEHRGPETTIPQLAAVLGVTL</sequence>
<dbReference type="GO" id="GO:0016787">
    <property type="term" value="F:hydrolase activity"/>
    <property type="evidence" value="ECO:0007669"/>
    <property type="project" value="UniProtKB-KW"/>
</dbReference>
<reference evidence="1 2" key="1">
    <citation type="submission" date="2020-08" db="EMBL/GenBank/DDBJ databases">
        <title>Sequencing the genomes of 1000 actinobacteria strains.</title>
        <authorList>
            <person name="Klenk H.-P."/>
        </authorList>
    </citation>
    <scope>NUCLEOTIDE SEQUENCE [LARGE SCALE GENOMIC DNA]</scope>
    <source>
        <strain evidence="1 2">DSM 45362</strain>
    </source>
</reference>
<dbReference type="NCBIfam" id="TIGR01509">
    <property type="entry name" value="HAD-SF-IA-v3"/>
    <property type="match status" value="1"/>
</dbReference>
<dbReference type="InterPro" id="IPR023214">
    <property type="entry name" value="HAD_sf"/>
</dbReference>
<dbReference type="Pfam" id="PF00702">
    <property type="entry name" value="Hydrolase"/>
    <property type="match status" value="1"/>
</dbReference>
<gene>
    <name evidence="1" type="ORF">F4553_002456</name>
</gene>
<dbReference type="PANTHER" id="PTHR47829:SF1">
    <property type="entry name" value="HAD FAMILY PHOSPHATASE"/>
    <property type="match status" value="1"/>
</dbReference>
<dbReference type="PRINTS" id="PR00413">
    <property type="entry name" value="HADHALOGNASE"/>
</dbReference>
<dbReference type="InterPro" id="IPR052898">
    <property type="entry name" value="ACAD10-like"/>
</dbReference>
<dbReference type="SFLD" id="SFLDG01129">
    <property type="entry name" value="C1.5:_HAD__Beta-PGM__Phosphata"/>
    <property type="match status" value="1"/>
</dbReference>
<keyword evidence="1" id="KW-0378">Hydrolase</keyword>
<accession>A0A841BIY4</accession>
<dbReference type="Proteomes" id="UP000587527">
    <property type="component" value="Unassembled WGS sequence"/>
</dbReference>
<dbReference type="Gene3D" id="3.40.50.1000">
    <property type="entry name" value="HAD superfamily/HAD-like"/>
    <property type="match status" value="1"/>
</dbReference>
<evidence type="ECO:0000313" key="2">
    <source>
        <dbReference type="Proteomes" id="UP000587527"/>
    </source>
</evidence>
<proteinExistence type="predicted"/>
<keyword evidence="2" id="KW-1185">Reference proteome</keyword>
<protein>
    <submittedName>
        <fullName evidence="1">Epoxide hydrolase-like predicted phosphatase</fullName>
    </submittedName>
</protein>
<dbReference type="AlphaFoldDB" id="A0A841BIY4"/>
<organism evidence="1 2">
    <name type="scientific">Allocatelliglobosispora scoriae</name>
    <dbReference type="NCBI Taxonomy" id="643052"/>
    <lineage>
        <taxon>Bacteria</taxon>
        <taxon>Bacillati</taxon>
        <taxon>Actinomycetota</taxon>
        <taxon>Actinomycetes</taxon>
        <taxon>Micromonosporales</taxon>
        <taxon>Micromonosporaceae</taxon>
        <taxon>Allocatelliglobosispora</taxon>
    </lineage>
</organism>
<dbReference type="SFLD" id="SFLDS00003">
    <property type="entry name" value="Haloacid_Dehalogenase"/>
    <property type="match status" value="1"/>
</dbReference>
<dbReference type="RefSeq" id="WP_184835467.1">
    <property type="nucleotide sequence ID" value="NZ_JACHMN010000002.1"/>
</dbReference>
<evidence type="ECO:0000313" key="1">
    <source>
        <dbReference type="EMBL" id="MBB5869077.1"/>
    </source>
</evidence>
<dbReference type="InterPro" id="IPR023198">
    <property type="entry name" value="PGP-like_dom2"/>
</dbReference>
<dbReference type="InterPro" id="IPR036412">
    <property type="entry name" value="HAD-like_sf"/>
</dbReference>
<dbReference type="Gene3D" id="1.10.150.240">
    <property type="entry name" value="Putative phosphatase, domain 2"/>
    <property type="match status" value="1"/>
</dbReference>
<dbReference type="EMBL" id="JACHMN010000002">
    <property type="protein sequence ID" value="MBB5869077.1"/>
    <property type="molecule type" value="Genomic_DNA"/>
</dbReference>